<feature type="compositionally biased region" description="Basic and acidic residues" evidence="1">
    <location>
        <begin position="1"/>
        <end position="11"/>
    </location>
</feature>
<sequence length="175" mass="19400">MRQGGARREGAGRGGPPASAALEAAVGRDVSMPKPSPPDKYWPPVAKGIQGSENIREIHRLITEAEKRNASDIPTYRRVRRCVHKKRACGFRCRGTLKRCPADRPDNKETTGASGKTSLPGIALLQKGPSASRQWKQLAPVYGLKRLSHPELDRHEKGHQRIKRYEGLDHRRGSS</sequence>
<feature type="compositionally biased region" description="Basic and acidic residues" evidence="1">
    <location>
        <begin position="163"/>
        <end position="175"/>
    </location>
</feature>
<dbReference type="AlphaFoldDB" id="A0A5E6MCQ5"/>
<keyword evidence="3" id="KW-1185">Reference proteome</keyword>
<name>A0A5E6MCQ5_9BACT</name>
<evidence type="ECO:0000313" key="2">
    <source>
        <dbReference type="EMBL" id="VVM07316.1"/>
    </source>
</evidence>
<feature type="region of interest" description="Disordered" evidence="1">
    <location>
        <begin position="148"/>
        <end position="175"/>
    </location>
</feature>
<dbReference type="Proteomes" id="UP000334923">
    <property type="component" value="Unassembled WGS sequence"/>
</dbReference>
<reference evidence="2 3" key="1">
    <citation type="submission" date="2019-09" db="EMBL/GenBank/DDBJ databases">
        <authorList>
            <person name="Cremers G."/>
        </authorList>
    </citation>
    <scope>NUCLEOTIDE SEQUENCE [LARGE SCALE GENOMIC DNA]</scope>
    <source>
        <strain evidence="2">4A</strain>
    </source>
</reference>
<accession>A0A5E6MCQ5</accession>
<proteinExistence type="predicted"/>
<feature type="region of interest" description="Disordered" evidence="1">
    <location>
        <begin position="99"/>
        <end position="121"/>
    </location>
</feature>
<feature type="region of interest" description="Disordered" evidence="1">
    <location>
        <begin position="1"/>
        <end position="48"/>
    </location>
</feature>
<feature type="compositionally biased region" description="Basic and acidic residues" evidence="1">
    <location>
        <begin position="100"/>
        <end position="109"/>
    </location>
</feature>
<gene>
    <name evidence="2" type="ORF">MAMT_01677</name>
</gene>
<protein>
    <submittedName>
        <fullName evidence="2">Uncharacterized protein</fullName>
    </submittedName>
</protein>
<organism evidence="2 3">
    <name type="scientific">Methylacidimicrobium tartarophylax</name>
    <dbReference type="NCBI Taxonomy" id="1041768"/>
    <lineage>
        <taxon>Bacteria</taxon>
        <taxon>Pseudomonadati</taxon>
        <taxon>Verrucomicrobiota</taxon>
        <taxon>Methylacidimicrobium</taxon>
    </lineage>
</organism>
<dbReference type="EMBL" id="CABFVA020000087">
    <property type="protein sequence ID" value="VVM07316.1"/>
    <property type="molecule type" value="Genomic_DNA"/>
</dbReference>
<evidence type="ECO:0000256" key="1">
    <source>
        <dbReference type="SAM" id="MobiDB-lite"/>
    </source>
</evidence>
<evidence type="ECO:0000313" key="3">
    <source>
        <dbReference type="Proteomes" id="UP000334923"/>
    </source>
</evidence>